<dbReference type="OrthoDB" id="1750196at2759"/>
<feature type="non-terminal residue" evidence="2">
    <location>
        <position position="1"/>
    </location>
</feature>
<sequence>MKIWRLDQSRLQSMIKKESEGFKEYAQRWRESTKVQPPIMKREMVTMFVDTLPSPYYDREVGNVASNFANLVVVGERIELGIRRRKFTQTSTSASCIKKPALDRKKGEDGCSIFHPNSRGIQIGDNTVSTIHSTKPATSKYRHCHQHGTSIARGEKGIQGSNPNPYDFYQAISPTTGTKANRSGSPKTP</sequence>
<accession>A0A371F3L2</accession>
<keyword evidence="3" id="KW-1185">Reference proteome</keyword>
<evidence type="ECO:0000256" key="1">
    <source>
        <dbReference type="SAM" id="MobiDB-lite"/>
    </source>
</evidence>
<reference evidence="2" key="1">
    <citation type="submission" date="2018-05" db="EMBL/GenBank/DDBJ databases">
        <title>Draft genome of Mucuna pruriens seed.</title>
        <authorList>
            <person name="Nnadi N.E."/>
            <person name="Vos R."/>
            <person name="Hasami M.H."/>
            <person name="Devisetty U.K."/>
            <person name="Aguiy J.C."/>
        </authorList>
    </citation>
    <scope>NUCLEOTIDE SEQUENCE [LARGE SCALE GENOMIC DNA]</scope>
    <source>
        <strain evidence="2">JCA_2017</strain>
    </source>
</reference>
<organism evidence="2 3">
    <name type="scientific">Mucuna pruriens</name>
    <name type="common">Velvet bean</name>
    <name type="synonym">Dolichos pruriens</name>
    <dbReference type="NCBI Taxonomy" id="157652"/>
    <lineage>
        <taxon>Eukaryota</taxon>
        <taxon>Viridiplantae</taxon>
        <taxon>Streptophyta</taxon>
        <taxon>Embryophyta</taxon>
        <taxon>Tracheophyta</taxon>
        <taxon>Spermatophyta</taxon>
        <taxon>Magnoliopsida</taxon>
        <taxon>eudicotyledons</taxon>
        <taxon>Gunneridae</taxon>
        <taxon>Pentapetalae</taxon>
        <taxon>rosids</taxon>
        <taxon>fabids</taxon>
        <taxon>Fabales</taxon>
        <taxon>Fabaceae</taxon>
        <taxon>Papilionoideae</taxon>
        <taxon>50 kb inversion clade</taxon>
        <taxon>NPAAA clade</taxon>
        <taxon>indigoferoid/millettioid clade</taxon>
        <taxon>Phaseoleae</taxon>
        <taxon>Mucuna</taxon>
    </lineage>
</organism>
<dbReference type="EMBL" id="QJKJ01010728">
    <property type="protein sequence ID" value="RDX72876.1"/>
    <property type="molecule type" value="Genomic_DNA"/>
</dbReference>
<dbReference type="PANTHER" id="PTHR32108:SF9">
    <property type="entry name" value="REVERSE TRANSCRIPTASE RNASE H-LIKE DOMAIN-CONTAINING PROTEIN"/>
    <property type="match status" value="1"/>
</dbReference>
<dbReference type="PANTHER" id="PTHR32108">
    <property type="entry name" value="DNA-DIRECTED RNA POLYMERASE SUBUNIT ALPHA"/>
    <property type="match status" value="1"/>
</dbReference>
<gene>
    <name evidence="2" type="ORF">CR513_47587</name>
</gene>
<comment type="caution">
    <text evidence="2">The sequence shown here is derived from an EMBL/GenBank/DDBJ whole genome shotgun (WGS) entry which is preliminary data.</text>
</comment>
<feature type="region of interest" description="Disordered" evidence="1">
    <location>
        <begin position="153"/>
        <end position="189"/>
    </location>
</feature>
<evidence type="ECO:0000313" key="2">
    <source>
        <dbReference type="EMBL" id="RDX72876.1"/>
    </source>
</evidence>
<feature type="compositionally biased region" description="Polar residues" evidence="1">
    <location>
        <begin position="172"/>
        <end position="189"/>
    </location>
</feature>
<dbReference type="Proteomes" id="UP000257109">
    <property type="component" value="Unassembled WGS sequence"/>
</dbReference>
<evidence type="ECO:0000313" key="3">
    <source>
        <dbReference type="Proteomes" id="UP000257109"/>
    </source>
</evidence>
<evidence type="ECO:0008006" key="4">
    <source>
        <dbReference type="Google" id="ProtNLM"/>
    </source>
</evidence>
<dbReference type="AlphaFoldDB" id="A0A371F3L2"/>
<protein>
    <recommendedName>
        <fullName evidence="4">Retrotransposon gag domain-containing protein</fullName>
    </recommendedName>
</protein>
<name>A0A371F3L2_MUCPR</name>
<proteinExistence type="predicted"/>